<gene>
    <name evidence="3" type="ORF">L5515_000391</name>
</gene>
<dbReference type="InterPro" id="IPR006570">
    <property type="entry name" value="SPK_dom"/>
</dbReference>
<dbReference type="EMBL" id="CP092620">
    <property type="protein sequence ID" value="UMM10768.1"/>
    <property type="molecule type" value="Genomic_DNA"/>
</dbReference>
<feature type="compositionally biased region" description="Basic and acidic residues" evidence="1">
    <location>
        <begin position="184"/>
        <end position="199"/>
    </location>
</feature>
<evidence type="ECO:0000259" key="2">
    <source>
        <dbReference type="SMART" id="SM00583"/>
    </source>
</evidence>
<feature type="compositionally biased region" description="Basic residues" evidence="1">
    <location>
        <begin position="145"/>
        <end position="154"/>
    </location>
</feature>
<dbReference type="Proteomes" id="UP000829354">
    <property type="component" value="Chromosome I"/>
</dbReference>
<dbReference type="AlphaFoldDB" id="A0AAE9DY89"/>
<name>A0AAE9DY89_CAEBR</name>
<proteinExistence type="predicted"/>
<evidence type="ECO:0000313" key="3">
    <source>
        <dbReference type="EMBL" id="UMM10768.1"/>
    </source>
</evidence>
<dbReference type="Pfam" id="PF04435">
    <property type="entry name" value="SPK"/>
    <property type="match status" value="1"/>
</dbReference>
<feature type="compositionally biased region" description="Polar residues" evidence="1">
    <location>
        <begin position="156"/>
        <end position="166"/>
    </location>
</feature>
<feature type="compositionally biased region" description="Basic and acidic residues" evidence="1">
    <location>
        <begin position="211"/>
        <end position="223"/>
    </location>
</feature>
<organism evidence="3 4">
    <name type="scientific">Caenorhabditis briggsae</name>
    <dbReference type="NCBI Taxonomy" id="6238"/>
    <lineage>
        <taxon>Eukaryota</taxon>
        <taxon>Metazoa</taxon>
        <taxon>Ecdysozoa</taxon>
        <taxon>Nematoda</taxon>
        <taxon>Chromadorea</taxon>
        <taxon>Rhabditida</taxon>
        <taxon>Rhabditina</taxon>
        <taxon>Rhabditomorpha</taxon>
        <taxon>Rhabditoidea</taxon>
        <taxon>Rhabditidae</taxon>
        <taxon>Peloderinae</taxon>
        <taxon>Caenorhabditis</taxon>
    </lineage>
</organism>
<protein>
    <recommendedName>
        <fullName evidence="2">SPK domain-containing protein</fullName>
    </recommendedName>
</protein>
<dbReference type="PANTHER" id="PTHR23362">
    <property type="entry name" value="L-PLASTIN-RELATED"/>
    <property type="match status" value="1"/>
</dbReference>
<dbReference type="InterPro" id="IPR053315">
    <property type="entry name" value="Peptidase_C14A"/>
</dbReference>
<evidence type="ECO:0000256" key="1">
    <source>
        <dbReference type="SAM" id="MobiDB-lite"/>
    </source>
</evidence>
<reference evidence="3 4" key="1">
    <citation type="submission" date="2022-04" db="EMBL/GenBank/DDBJ databases">
        <title>Chromosome-level reference genomes for two strains of Caenorhabditis briggsae: an improved platform for comparative genomics.</title>
        <authorList>
            <person name="Stevens L."/>
            <person name="Andersen E."/>
        </authorList>
    </citation>
    <scope>NUCLEOTIDE SEQUENCE [LARGE SCALE GENOMIC DNA]</scope>
    <source>
        <strain evidence="3">VX34</strain>
        <tissue evidence="3">Whole-organism</tissue>
    </source>
</reference>
<sequence length="403" mass="45795">MCYLQYPFSLRPLVNRHEHRLRDFQMAPYSGLKQLDVKLLIFLAEQTENTTAPLVLKRLCELFAESQTPQKPAAMYAIRIIRFRHKIHLIDELDMDTRVKILFAIGAPVDSDFVKKLQKRASVKVDEEARIIEYVANDGSLTLTGKHKTSKRRSSLAVNSARSGQNPRDDEAIADDGSLMNRRSAMDSRRSELNKRAHDDSDEDYTSSPKVPRDDETMADDHGPGPSHRIQLPFKAEPEEKHDEDLIQREIKAEHMEQHPRVVPNDMPAGDVSSKKVLEFLQNLVSTLDCHTLKELERKIEEALGDPEIQNQSIPAEMLVAGLESNLYTVRRRATVAETADSTSLEKFLLILSSTLLYLGSPSLASLYQTLKETIRNLKGQEKQISEDVICRAIENLFMLVHD</sequence>
<evidence type="ECO:0000313" key="4">
    <source>
        <dbReference type="Proteomes" id="UP000829354"/>
    </source>
</evidence>
<keyword evidence="4" id="KW-1185">Reference proteome</keyword>
<feature type="region of interest" description="Disordered" evidence="1">
    <location>
        <begin position="142"/>
        <end position="240"/>
    </location>
</feature>
<accession>A0AAE9DY89</accession>
<dbReference type="PANTHER" id="PTHR23362:SF8">
    <property type="entry name" value="SPK DOMAIN-CONTAINING PROTEIN"/>
    <property type="match status" value="1"/>
</dbReference>
<dbReference type="SMART" id="SM00583">
    <property type="entry name" value="SPK"/>
    <property type="match status" value="1"/>
</dbReference>
<feature type="domain" description="SPK" evidence="2">
    <location>
        <begin position="35"/>
        <end position="145"/>
    </location>
</feature>